<dbReference type="AlphaFoldDB" id="A0A147F8S3"/>
<proteinExistence type="predicted"/>
<sequence>MSDEPAGWTEEDDAMVTYESLPDWHPSLFVDVFRTGLEMEQANASELLGGAFVTPESLRTWEDFSRARSVFSSGLKISTTALFGIGAPDVAYVRLVETDAYINDDIDAVPATMHVTLVWRPEIAVVPISSWRIHHLGEAIEPTLVPRTAAGFDPRTQA</sequence>
<dbReference type="PATRIC" id="fig|2033.7.peg.2249"/>
<protein>
    <submittedName>
        <fullName evidence="1">Uncharacterized protein</fullName>
    </submittedName>
</protein>
<evidence type="ECO:0000313" key="1">
    <source>
        <dbReference type="EMBL" id="KTS12790.1"/>
    </source>
</evidence>
<name>A0A147F8S3_MICTE</name>
<dbReference type="RefSeq" id="WP_153004711.1">
    <property type="nucleotide sequence ID" value="NZ_LDRV01000044.1"/>
</dbReference>
<dbReference type="Proteomes" id="UP000072189">
    <property type="component" value="Unassembled WGS sequence"/>
</dbReference>
<gene>
    <name evidence="1" type="ORF">RSA3_07940</name>
</gene>
<evidence type="ECO:0000313" key="2">
    <source>
        <dbReference type="Proteomes" id="UP000072189"/>
    </source>
</evidence>
<accession>A0A147F8S3</accession>
<reference evidence="1 2" key="1">
    <citation type="journal article" date="2016" name="Front. Microbiol.">
        <title>Genomic Resource of Rice Seed Associated Bacteria.</title>
        <authorList>
            <person name="Midha S."/>
            <person name="Bansal K."/>
            <person name="Sharma S."/>
            <person name="Kumar N."/>
            <person name="Patil P.P."/>
            <person name="Chaudhry V."/>
            <person name="Patil P.B."/>
        </authorList>
    </citation>
    <scope>NUCLEOTIDE SEQUENCE [LARGE SCALE GENOMIC DNA]</scope>
    <source>
        <strain evidence="1 2">RSA3</strain>
    </source>
</reference>
<dbReference type="EMBL" id="LDRV01000044">
    <property type="protein sequence ID" value="KTS12790.1"/>
    <property type="molecule type" value="Genomic_DNA"/>
</dbReference>
<comment type="caution">
    <text evidence="1">The sequence shown here is derived from an EMBL/GenBank/DDBJ whole genome shotgun (WGS) entry which is preliminary data.</text>
</comment>
<organism evidence="1 2">
    <name type="scientific">Microbacterium testaceum</name>
    <name type="common">Aureobacterium testaceum</name>
    <name type="synonym">Brevibacterium testaceum</name>
    <dbReference type="NCBI Taxonomy" id="2033"/>
    <lineage>
        <taxon>Bacteria</taxon>
        <taxon>Bacillati</taxon>
        <taxon>Actinomycetota</taxon>
        <taxon>Actinomycetes</taxon>
        <taxon>Micrococcales</taxon>
        <taxon>Microbacteriaceae</taxon>
        <taxon>Microbacterium</taxon>
    </lineage>
</organism>